<dbReference type="EMBL" id="BARU01033883">
    <property type="protein sequence ID" value="GAH72520.1"/>
    <property type="molecule type" value="Genomic_DNA"/>
</dbReference>
<comment type="caution">
    <text evidence="2">The sequence shown here is derived from an EMBL/GenBank/DDBJ whole genome shotgun (WGS) entry which is preliminary data.</text>
</comment>
<dbReference type="Gene3D" id="3.10.105.10">
    <property type="entry name" value="Dipeptide-binding Protein, Domain 3"/>
    <property type="match status" value="1"/>
</dbReference>
<evidence type="ECO:0000313" key="2">
    <source>
        <dbReference type="EMBL" id="GAH72520.1"/>
    </source>
</evidence>
<proteinExistence type="predicted"/>
<gene>
    <name evidence="2" type="ORF">S03H2_53245</name>
</gene>
<organism evidence="2">
    <name type="scientific">marine sediment metagenome</name>
    <dbReference type="NCBI Taxonomy" id="412755"/>
    <lineage>
        <taxon>unclassified sequences</taxon>
        <taxon>metagenomes</taxon>
        <taxon>ecological metagenomes</taxon>
    </lineage>
</organism>
<sequence>MIGTNLEVFRRFGRAEAFALQCFPCWPGNPGVYTPLEELPAESRLLYDYNPDLAMDMLATEGYPDGFEMDFYCTTDTESMDFAALLQNEWAKIGVTVNIVAHDYVTYRMYRDTFTYTDSIICGTQIGNATGSILNLFKTGGWLNYSQYSNERIDELCVLIAAELDPDVQDSYIKEAGVIALNEVSNIGTYLIPQGYYWWPWVKNYYGEVSITDGGFGELIPYIWIDQDLKA</sequence>
<evidence type="ECO:0000259" key="1">
    <source>
        <dbReference type="Pfam" id="PF00496"/>
    </source>
</evidence>
<protein>
    <recommendedName>
        <fullName evidence="1">Solute-binding protein family 5 domain-containing protein</fullName>
    </recommendedName>
</protein>
<dbReference type="GO" id="GO:0015833">
    <property type="term" value="P:peptide transport"/>
    <property type="evidence" value="ECO:0007669"/>
    <property type="project" value="TreeGrafter"/>
</dbReference>
<dbReference type="PANTHER" id="PTHR30290">
    <property type="entry name" value="PERIPLASMIC BINDING COMPONENT OF ABC TRANSPORTER"/>
    <property type="match status" value="1"/>
</dbReference>
<feature type="domain" description="Solute-binding protein family 5" evidence="1">
    <location>
        <begin position="26"/>
        <end position="112"/>
    </location>
</feature>
<reference evidence="2" key="1">
    <citation type="journal article" date="2014" name="Front. Microbiol.">
        <title>High frequency of phylogenetically diverse reductive dehalogenase-homologous genes in deep subseafloor sedimentary metagenomes.</title>
        <authorList>
            <person name="Kawai M."/>
            <person name="Futagami T."/>
            <person name="Toyoda A."/>
            <person name="Takaki Y."/>
            <person name="Nishi S."/>
            <person name="Hori S."/>
            <person name="Arai W."/>
            <person name="Tsubouchi T."/>
            <person name="Morono Y."/>
            <person name="Uchiyama I."/>
            <person name="Ito T."/>
            <person name="Fujiyama A."/>
            <person name="Inagaki F."/>
            <person name="Takami H."/>
        </authorList>
    </citation>
    <scope>NUCLEOTIDE SEQUENCE</scope>
    <source>
        <strain evidence="2">Expedition CK06-06</strain>
    </source>
</reference>
<dbReference type="InterPro" id="IPR039424">
    <property type="entry name" value="SBP_5"/>
</dbReference>
<dbReference type="SUPFAM" id="SSF53850">
    <property type="entry name" value="Periplasmic binding protein-like II"/>
    <property type="match status" value="1"/>
</dbReference>
<dbReference type="InterPro" id="IPR000914">
    <property type="entry name" value="SBP_5_dom"/>
</dbReference>
<accession>X1ITE7</accession>
<name>X1ITE7_9ZZZZ</name>
<dbReference type="AlphaFoldDB" id="X1ITE7"/>
<dbReference type="GO" id="GO:1904680">
    <property type="term" value="F:peptide transmembrane transporter activity"/>
    <property type="evidence" value="ECO:0007669"/>
    <property type="project" value="TreeGrafter"/>
</dbReference>
<dbReference type="Pfam" id="PF00496">
    <property type="entry name" value="SBP_bac_5"/>
    <property type="match status" value="1"/>
</dbReference>
<feature type="non-terminal residue" evidence="2">
    <location>
        <position position="231"/>
    </location>
</feature>